<gene>
    <name evidence="1" type="ORF">LSALG_LOCUS2809</name>
</gene>
<proteinExistence type="predicted"/>
<evidence type="ECO:0000313" key="2">
    <source>
        <dbReference type="Proteomes" id="UP001177003"/>
    </source>
</evidence>
<dbReference type="PANTHER" id="PTHR12499">
    <property type="entry name" value="OPTIC ATROPHY 3 PROTEIN OPA3"/>
    <property type="match status" value="1"/>
</dbReference>
<dbReference type="PANTHER" id="PTHR12499:SF22">
    <property type="entry name" value="OS02G0312500 PROTEIN"/>
    <property type="match status" value="1"/>
</dbReference>
<evidence type="ECO:0000313" key="1">
    <source>
        <dbReference type="EMBL" id="CAI9262052.1"/>
    </source>
</evidence>
<reference evidence="1" key="1">
    <citation type="submission" date="2023-04" db="EMBL/GenBank/DDBJ databases">
        <authorList>
            <person name="Vijverberg K."/>
            <person name="Xiong W."/>
            <person name="Schranz E."/>
        </authorList>
    </citation>
    <scope>NUCLEOTIDE SEQUENCE</scope>
</reference>
<dbReference type="Proteomes" id="UP001177003">
    <property type="component" value="Chromosome 0"/>
</dbReference>
<dbReference type="EMBL" id="OX465086">
    <property type="protein sequence ID" value="CAI9262052.1"/>
    <property type="molecule type" value="Genomic_DNA"/>
</dbReference>
<dbReference type="Pfam" id="PF07047">
    <property type="entry name" value="OPA3"/>
    <property type="match status" value="1"/>
</dbReference>
<dbReference type="GO" id="GO:0019216">
    <property type="term" value="P:regulation of lipid metabolic process"/>
    <property type="evidence" value="ECO:0007669"/>
    <property type="project" value="TreeGrafter"/>
</dbReference>
<protein>
    <recommendedName>
        <fullName evidence="3">OPA3-like protein</fullName>
    </recommendedName>
</protein>
<dbReference type="InterPro" id="IPR010754">
    <property type="entry name" value="OPA3-like"/>
</dbReference>
<accession>A0AA35Y608</accession>
<dbReference type="GO" id="GO:0005739">
    <property type="term" value="C:mitochondrion"/>
    <property type="evidence" value="ECO:0007669"/>
    <property type="project" value="TreeGrafter"/>
</dbReference>
<name>A0AA35Y608_LACSI</name>
<evidence type="ECO:0008006" key="3">
    <source>
        <dbReference type="Google" id="ProtNLM"/>
    </source>
</evidence>
<keyword evidence="2" id="KW-1185">Reference proteome</keyword>
<organism evidence="1 2">
    <name type="scientific">Lactuca saligna</name>
    <name type="common">Willowleaf lettuce</name>
    <dbReference type="NCBI Taxonomy" id="75948"/>
    <lineage>
        <taxon>Eukaryota</taxon>
        <taxon>Viridiplantae</taxon>
        <taxon>Streptophyta</taxon>
        <taxon>Embryophyta</taxon>
        <taxon>Tracheophyta</taxon>
        <taxon>Spermatophyta</taxon>
        <taxon>Magnoliopsida</taxon>
        <taxon>eudicotyledons</taxon>
        <taxon>Gunneridae</taxon>
        <taxon>Pentapetalae</taxon>
        <taxon>asterids</taxon>
        <taxon>campanulids</taxon>
        <taxon>Asterales</taxon>
        <taxon>Asteraceae</taxon>
        <taxon>Cichorioideae</taxon>
        <taxon>Cichorieae</taxon>
        <taxon>Lactucinae</taxon>
        <taxon>Lactuca</taxon>
    </lineage>
</organism>
<sequence length="294" mass="33046">MILPFAKLGTLALKTICKPIAKRIKKEAGRHPQFRHAIINFAQANHRFRTKLQRHIYGHAIDAAIRPLNEEKAVQAAADLLGELFVFTVAGTAVILEVQRSSKSEARKEALRRQELETLRQRDEDLAKQIEMLKYKLDEIEQVAKQQGLVLKFRKTHPIEDGKASESGLPNSPLRPGTSYRFAVYRIGVRRRTKSIWNGSGIGIEAYLFGLGTGAESGIVVYQSMLGKGPIDLQFAYGTMNFVNRFNWDVDWDAKSVPTFNLAGINETLGKSRKSPRSPTKSSVPSYQIYGYKI</sequence>
<dbReference type="AlphaFoldDB" id="A0AA35Y608"/>